<evidence type="ECO:0000259" key="2">
    <source>
        <dbReference type="Pfam" id="PF09423"/>
    </source>
</evidence>
<dbReference type="InterPro" id="IPR032093">
    <property type="entry name" value="PhoD_N"/>
</dbReference>
<dbReference type="PROSITE" id="PS51318">
    <property type="entry name" value="TAT"/>
    <property type="match status" value="1"/>
</dbReference>
<reference evidence="4 5" key="1">
    <citation type="submission" date="2018-04" db="EMBL/GenBank/DDBJ databases">
        <title>Thalassorhabdus spongiae gen. nov., sp. nov., isolated from a marine sponge in South-West Iceland.</title>
        <authorList>
            <person name="Knobloch S."/>
            <person name="Daussin A."/>
            <person name="Johannsson R."/>
            <person name="Marteinsson V.T."/>
        </authorList>
    </citation>
    <scope>NUCLEOTIDE SEQUENCE [LARGE SCALE GENOMIC DNA]</scope>
    <source>
        <strain evidence="4 5">Hp12</strain>
    </source>
</reference>
<dbReference type="Gene3D" id="3.60.21.70">
    <property type="entry name" value="PhoD-like phosphatase"/>
    <property type="match status" value="1"/>
</dbReference>
<gene>
    <name evidence="4" type="ORF">DC094_10715</name>
</gene>
<feature type="domain" description="PhoD-like phosphatase metallophosphatase" evidence="2">
    <location>
        <begin position="138"/>
        <end position="508"/>
    </location>
</feature>
<feature type="domain" description="Phospholipase D N-terminal" evidence="3">
    <location>
        <begin position="36"/>
        <end position="126"/>
    </location>
</feature>
<dbReference type="InterPro" id="IPR018946">
    <property type="entry name" value="PhoD-like_MPP"/>
</dbReference>
<dbReference type="Pfam" id="PF16655">
    <property type="entry name" value="PhoD_N"/>
    <property type="match status" value="1"/>
</dbReference>
<protein>
    <recommendedName>
        <fullName evidence="6">Alkaline phosphatase</fullName>
    </recommendedName>
</protein>
<sequence>MAISRRRFFIGAASSAALPLIGGLAKAADPDAQFAHGVASGDPLQDRVILWSRVTQQDMSQMIDVRWTIASDPEMVNIVQSGWHLTGPDRDHTIKVDVTGLQPATTYYYQFDLPQGTTSMVGRTRTLPTGSPEHLRIAMCSCSNLPYGYFNAYKQMAKRADLDLVLHLGDYIYEYGDGQYGDIRSPLPAHEMLTLQDYRTRHGQYKTDVDLQAVHQQHPFINVWDDHEFTNDTWNGGAENHTEGEEGAWVERKQNAIRAFYEWLPIRQTDAEDKSRIFRQFALGDLADLTMLDTRFYGRSEQAPGIVSEIAKLVKDGLFNEEDMQRLTAKIDMETVEDESRSLLGAEQEDWLYQQLSSSNNNNTIWKLLGQQVMMGQLGFNNIGFNMDQWDGYKPSRQRFLDHITGKQSGEKIDNVVVLTGDIHSSWAMEVAENPYSSQQYDYVSGEGSVAVEFVTPGISSPGIPEEKLAVLAADAIKIVNPHIKYCNFFYRGYVVLDIKRDRIQADWFHVPTVDEPSDEEFHAKAYEVTNGRNRIEVVKSGPAENKANPPALVTAPFYLNQPAS</sequence>
<accession>A0A2V1GVP3</accession>
<evidence type="ECO:0000256" key="1">
    <source>
        <dbReference type="SAM" id="SignalP"/>
    </source>
</evidence>
<dbReference type="CDD" id="cd07389">
    <property type="entry name" value="MPP_PhoD"/>
    <property type="match status" value="1"/>
</dbReference>
<dbReference type="AlphaFoldDB" id="A0A2V1GVP3"/>
<feature type="signal peptide" evidence="1">
    <location>
        <begin position="1"/>
        <end position="27"/>
    </location>
</feature>
<dbReference type="InterPro" id="IPR052900">
    <property type="entry name" value="Phospholipid_Metab_Enz"/>
</dbReference>
<dbReference type="Pfam" id="PF09423">
    <property type="entry name" value="PhoD"/>
    <property type="match status" value="1"/>
</dbReference>
<dbReference type="Gene3D" id="2.60.40.380">
    <property type="entry name" value="Purple acid phosphatase-like, N-terminal"/>
    <property type="match status" value="1"/>
</dbReference>
<keyword evidence="5" id="KW-1185">Reference proteome</keyword>
<dbReference type="PANTHER" id="PTHR43606">
    <property type="entry name" value="PHOSPHATASE, PUTATIVE (AFU_ORTHOLOGUE AFUA_6G08710)-RELATED"/>
    <property type="match status" value="1"/>
</dbReference>
<dbReference type="RefSeq" id="WP_116687091.1">
    <property type="nucleotide sequence ID" value="NZ_CAWNYD010000003.1"/>
</dbReference>
<evidence type="ECO:0000313" key="5">
    <source>
        <dbReference type="Proteomes" id="UP000244906"/>
    </source>
</evidence>
<dbReference type="EMBL" id="QDDL01000003">
    <property type="protein sequence ID" value="PVZ69761.1"/>
    <property type="molecule type" value="Genomic_DNA"/>
</dbReference>
<evidence type="ECO:0008006" key="6">
    <source>
        <dbReference type="Google" id="ProtNLM"/>
    </source>
</evidence>
<dbReference type="PANTHER" id="PTHR43606:SF7">
    <property type="entry name" value="PHOSPHATASE, PUTATIVE (AFU_ORTHOLOGUE AFUA_6G08710)-RELATED"/>
    <property type="match status" value="1"/>
</dbReference>
<dbReference type="SUPFAM" id="SSF56300">
    <property type="entry name" value="Metallo-dependent phosphatases"/>
    <property type="match status" value="1"/>
</dbReference>
<organism evidence="4 5">
    <name type="scientific">Pelagibaculum spongiae</name>
    <dbReference type="NCBI Taxonomy" id="2080658"/>
    <lineage>
        <taxon>Bacteria</taxon>
        <taxon>Pseudomonadati</taxon>
        <taxon>Pseudomonadota</taxon>
        <taxon>Gammaproteobacteria</taxon>
        <taxon>Oceanospirillales</taxon>
        <taxon>Pelagibaculum</taxon>
    </lineage>
</organism>
<dbReference type="InterPro" id="IPR038607">
    <property type="entry name" value="PhoD-like_sf"/>
</dbReference>
<name>A0A2V1GVP3_9GAMM</name>
<keyword evidence="1" id="KW-0732">Signal</keyword>
<feature type="chain" id="PRO_5016163552" description="Alkaline phosphatase" evidence="1">
    <location>
        <begin position="28"/>
        <end position="565"/>
    </location>
</feature>
<evidence type="ECO:0000259" key="3">
    <source>
        <dbReference type="Pfam" id="PF16655"/>
    </source>
</evidence>
<dbReference type="Proteomes" id="UP000244906">
    <property type="component" value="Unassembled WGS sequence"/>
</dbReference>
<proteinExistence type="predicted"/>
<dbReference type="OrthoDB" id="327733at2"/>
<comment type="caution">
    <text evidence="4">The sequence shown here is derived from an EMBL/GenBank/DDBJ whole genome shotgun (WGS) entry which is preliminary data.</text>
</comment>
<dbReference type="InterPro" id="IPR006311">
    <property type="entry name" value="TAT_signal"/>
</dbReference>
<dbReference type="InterPro" id="IPR029052">
    <property type="entry name" value="Metallo-depent_PP-like"/>
</dbReference>
<evidence type="ECO:0000313" key="4">
    <source>
        <dbReference type="EMBL" id="PVZ69761.1"/>
    </source>
</evidence>